<dbReference type="InterPro" id="IPR003501">
    <property type="entry name" value="PTS_EIIB_2/3"/>
</dbReference>
<comment type="caution">
    <text evidence="9">The sequence shown here is derived from an EMBL/GenBank/DDBJ whole genome shotgun (WGS) entry which is preliminary data.</text>
</comment>
<evidence type="ECO:0000256" key="3">
    <source>
        <dbReference type="ARBA" id="ARBA00022597"/>
    </source>
</evidence>
<evidence type="ECO:0000256" key="4">
    <source>
        <dbReference type="ARBA" id="ARBA00022679"/>
    </source>
</evidence>
<evidence type="ECO:0000313" key="10">
    <source>
        <dbReference type="Proteomes" id="UP001241571"/>
    </source>
</evidence>
<dbReference type="Pfam" id="PF02302">
    <property type="entry name" value="PTS_IIB"/>
    <property type="match status" value="1"/>
</dbReference>
<name>A0ABD4ZY89_ENTGA</name>
<keyword evidence="4 9" id="KW-0808">Transferase</keyword>
<keyword evidence="3 9" id="KW-0762">Sugar transport</keyword>
<evidence type="ECO:0000313" key="9">
    <source>
        <dbReference type="EMBL" id="MDL4937618.1"/>
    </source>
</evidence>
<feature type="modified residue" description="Phosphocysteine; by EIIA" evidence="7">
    <location>
        <position position="10"/>
    </location>
</feature>
<dbReference type="CDD" id="cd05564">
    <property type="entry name" value="PTS_IIB_chitobiose_lichenan"/>
    <property type="match status" value="1"/>
</dbReference>
<evidence type="ECO:0000259" key="8">
    <source>
        <dbReference type="PROSITE" id="PS51100"/>
    </source>
</evidence>
<evidence type="ECO:0000256" key="6">
    <source>
        <dbReference type="ARBA" id="ARBA00022777"/>
    </source>
</evidence>
<dbReference type="GO" id="GO:0016301">
    <property type="term" value="F:kinase activity"/>
    <property type="evidence" value="ECO:0007669"/>
    <property type="project" value="UniProtKB-KW"/>
</dbReference>
<keyword evidence="6" id="KW-0418">Kinase</keyword>
<dbReference type="InterPro" id="IPR013012">
    <property type="entry name" value="PTS_EIIB_3"/>
</dbReference>
<dbReference type="SUPFAM" id="SSF52794">
    <property type="entry name" value="PTS system IIB component-like"/>
    <property type="match status" value="1"/>
</dbReference>
<dbReference type="PROSITE" id="PS51100">
    <property type="entry name" value="PTS_EIIB_TYPE_3"/>
    <property type="match status" value="1"/>
</dbReference>
<evidence type="ECO:0000256" key="7">
    <source>
        <dbReference type="PROSITE-ProRule" id="PRU00423"/>
    </source>
</evidence>
<dbReference type="RefSeq" id="WP_103301391.1">
    <property type="nucleotide sequence ID" value="NZ_BSYC01000002.1"/>
</dbReference>
<evidence type="ECO:0000256" key="1">
    <source>
        <dbReference type="ARBA" id="ARBA00022448"/>
    </source>
</evidence>
<dbReference type="PANTHER" id="PTHR34581">
    <property type="entry name" value="PTS SYSTEM N,N'-DIACETYLCHITOBIOSE-SPECIFIC EIIB COMPONENT"/>
    <property type="match status" value="1"/>
</dbReference>
<dbReference type="InterPro" id="IPR036095">
    <property type="entry name" value="PTS_EIIB-like_sf"/>
</dbReference>
<dbReference type="PANTHER" id="PTHR34581:SF2">
    <property type="entry name" value="PTS SYSTEM N,N'-DIACETYLCHITOBIOSE-SPECIFIC EIIB COMPONENT"/>
    <property type="match status" value="1"/>
</dbReference>
<sequence>MMSKKIMLACAAGMSTSLLVTKMQKAAEEKGLNVDIFAVPVSEAIQNAEEKNVDVVLLGPQVRYMLHQFEQDLESKSIPVDVIPMTDYGMMDGMKVLSLAENLME</sequence>
<accession>A0ABD4ZY89</accession>
<dbReference type="GO" id="GO:0009401">
    <property type="term" value="P:phosphoenolpyruvate-dependent sugar phosphotransferase system"/>
    <property type="evidence" value="ECO:0007669"/>
    <property type="project" value="UniProtKB-KW"/>
</dbReference>
<keyword evidence="1" id="KW-0813">Transport</keyword>
<protein>
    <submittedName>
        <fullName evidence="9">PTS sugar transporter subunit IIB</fullName>
        <ecNumber evidence="9">2.7.1.-</ecNumber>
    </submittedName>
</protein>
<dbReference type="Gene3D" id="3.40.50.2300">
    <property type="match status" value="1"/>
</dbReference>
<reference evidence="9 10" key="1">
    <citation type="submission" date="2023-06" db="EMBL/GenBank/DDBJ databases">
        <title>Acute promotion of culturable opportunistic pathogens and persistent increase of antibiotic resistance following antibiotic exposure in mouse gut microbiota.</title>
        <authorList>
            <person name="Li L."/>
            <person name="Wang B."/>
            <person name="Sun Y."/>
            <person name="Wang M."/>
            <person name="Xu H."/>
        </authorList>
    </citation>
    <scope>NUCLEOTIDE SEQUENCE [LARGE SCALE GENOMIC DNA]</scope>
    <source>
        <strain evidence="9 10">CRI2_2</strain>
    </source>
</reference>
<dbReference type="EC" id="2.7.1.-" evidence="9"/>
<keyword evidence="2" id="KW-0597">Phosphoprotein</keyword>
<dbReference type="EMBL" id="JASUBT010000027">
    <property type="protein sequence ID" value="MDL4937618.1"/>
    <property type="molecule type" value="Genomic_DNA"/>
</dbReference>
<dbReference type="Proteomes" id="UP001241571">
    <property type="component" value="Unassembled WGS sequence"/>
</dbReference>
<evidence type="ECO:0000256" key="5">
    <source>
        <dbReference type="ARBA" id="ARBA00022683"/>
    </source>
</evidence>
<gene>
    <name evidence="9" type="ORF">QRX88_18110</name>
</gene>
<dbReference type="InterPro" id="IPR051819">
    <property type="entry name" value="PTS_sugar-specific_EIIB"/>
</dbReference>
<keyword evidence="5" id="KW-0598">Phosphotransferase system</keyword>
<evidence type="ECO:0000256" key="2">
    <source>
        <dbReference type="ARBA" id="ARBA00022553"/>
    </source>
</evidence>
<proteinExistence type="predicted"/>
<organism evidence="9 10">
    <name type="scientific">Enterococcus gallinarum</name>
    <dbReference type="NCBI Taxonomy" id="1353"/>
    <lineage>
        <taxon>Bacteria</taxon>
        <taxon>Bacillati</taxon>
        <taxon>Bacillota</taxon>
        <taxon>Bacilli</taxon>
        <taxon>Lactobacillales</taxon>
        <taxon>Enterococcaceae</taxon>
        <taxon>Enterococcus</taxon>
    </lineage>
</organism>
<dbReference type="AlphaFoldDB" id="A0ABD4ZY89"/>
<feature type="domain" description="PTS EIIB type-3" evidence="8">
    <location>
        <begin position="3"/>
        <end position="105"/>
    </location>
</feature>